<accession>A0AC61Y816</accession>
<comment type="caution">
    <text evidence="1">The sequence shown here is derived from an EMBL/GenBank/DDBJ whole genome shotgun (WGS) entry which is preliminary data.</text>
</comment>
<proteinExistence type="predicted"/>
<dbReference type="EMBL" id="CABVMM010000004">
    <property type="protein sequence ID" value="VVV00053.1"/>
    <property type="molecule type" value="Genomic_DNA"/>
</dbReference>
<gene>
    <name evidence="1" type="primary">resA_1</name>
    <name evidence="1" type="ORF">FVB9532_01317</name>
</gene>
<reference evidence="1" key="1">
    <citation type="submission" date="2019-09" db="EMBL/GenBank/DDBJ databases">
        <authorList>
            <person name="Rodrigo-Torres L."/>
            <person name="Arahal R. D."/>
            <person name="Lucena T."/>
        </authorList>
    </citation>
    <scope>NUCLEOTIDE SEQUENCE</scope>
    <source>
        <strain evidence="1">ISS653</strain>
    </source>
</reference>
<organism evidence="1 2">
    <name type="scientific">Mesonia oceanica</name>
    <dbReference type="NCBI Taxonomy" id="2687242"/>
    <lineage>
        <taxon>Bacteria</taxon>
        <taxon>Pseudomonadati</taxon>
        <taxon>Bacteroidota</taxon>
        <taxon>Flavobacteriia</taxon>
        <taxon>Flavobacteriales</taxon>
        <taxon>Flavobacteriaceae</taxon>
        <taxon>Mesonia</taxon>
    </lineage>
</organism>
<keyword evidence="2" id="KW-1185">Reference proteome</keyword>
<name>A0AC61Y816_9FLAO</name>
<dbReference type="Proteomes" id="UP000356253">
    <property type="component" value="Unassembled WGS sequence"/>
</dbReference>
<sequence>MIVLVIILLTIPQTRKEIQVFVNQLLASTPAEVATKNQKQLENYYWKLEDPYGRWKNLEESKNKVVFINYWATWCPPCIAEMPDLEELYQAYKTQVDFYFVTNDDPEKVSIFMKKHEYTFPIYFSTSKTPDVLSSNALPTTYVISKNGKIVFDKTGTANWTSDRFTTVLDKLIAE</sequence>
<protein>
    <submittedName>
        <fullName evidence="1">Thiol-disulfide oxidoreductase ResA</fullName>
    </submittedName>
</protein>
<evidence type="ECO:0000313" key="2">
    <source>
        <dbReference type="Proteomes" id="UP000356253"/>
    </source>
</evidence>
<evidence type="ECO:0000313" key="1">
    <source>
        <dbReference type="EMBL" id="VVV00053.1"/>
    </source>
</evidence>